<dbReference type="InterPro" id="IPR043834">
    <property type="entry name" value="REC"/>
</dbReference>
<protein>
    <recommendedName>
        <fullName evidence="1">Response receiver domain-containing protein</fullName>
    </recommendedName>
</protein>
<comment type="caution">
    <text evidence="2">The sequence shown here is derived from an EMBL/GenBank/DDBJ whole genome shotgun (WGS) entry which is preliminary data.</text>
</comment>
<feature type="domain" description="Response receiver" evidence="1">
    <location>
        <begin position="15"/>
        <end position="167"/>
    </location>
</feature>
<proteinExistence type="predicted"/>
<reference evidence="2 3" key="1">
    <citation type="submission" date="2020-08" db="EMBL/GenBank/DDBJ databases">
        <title>Sphingobacterium sp. DN00404 isolated from aquaculture water.</title>
        <authorList>
            <person name="Zhang M."/>
        </authorList>
    </citation>
    <scope>NUCLEOTIDE SEQUENCE [LARGE SCALE GENOMIC DNA]</scope>
    <source>
        <strain evidence="2 3">DN00404</strain>
    </source>
</reference>
<sequence>MTYEDRAHSILRDAIKSAIYIDDKAKSFYQEGSIQENIIEEELSQNLYKNFKKNGISLEVHRFESDLKKNADELRFIIDNRDFVLLDWKLNGDDGELSSLALLTEVINAKHINFCSIYTSEDDIDEVLNNLLSFFSDQGQDYYDRIKEEIELEEYPEALIDIFHQINLNRSKSEEVKRLRGEIYKHDRDVIGNLKQITGESSDTCAIIKASIAVSSTHKSQTGICCPSYVNPELKIVVIDNTIVTILNKGKNQAEELLENFKNHIVNDIESYNQLLGIELYNHLFRTSAITNDSFMSFSKDALIHHRRKLKKDNLGHFFNSFIDEIMLEKISLSLRNRKSLLLDESLLDDFEKEVDAEYNDESALHKMNVFYNSFYLDKKNQTINFGDVFLMQENENHNTRPKYLICITALCDCLRPQDKIKSNYYFAEGEPIKKDKALSLGDGAFISYLPNDITILWSEIAVAELNQKYGPVYIKPLQYKVFEDHNKIDENNMIDVHYLDKKGDIKTEKLTYLGTIRANYTQRIANHAFSYPIRVGVDFVKI</sequence>
<dbReference type="RefSeq" id="WP_190996023.1">
    <property type="nucleotide sequence ID" value="NZ_JACOIK010000021.1"/>
</dbReference>
<dbReference type="EMBL" id="JACOIK010000021">
    <property type="protein sequence ID" value="MBD1435182.1"/>
    <property type="molecule type" value="Genomic_DNA"/>
</dbReference>
<organism evidence="2 3">
    <name type="scientific">Sphingobacterium micropteri</name>
    <dbReference type="NCBI Taxonomy" id="2763501"/>
    <lineage>
        <taxon>Bacteria</taxon>
        <taxon>Pseudomonadati</taxon>
        <taxon>Bacteroidota</taxon>
        <taxon>Sphingobacteriia</taxon>
        <taxon>Sphingobacteriales</taxon>
        <taxon>Sphingobacteriaceae</taxon>
        <taxon>Sphingobacterium</taxon>
    </lineage>
</organism>
<gene>
    <name evidence="2" type="ORF">H8B06_20350</name>
</gene>
<dbReference type="Pfam" id="PF19192">
    <property type="entry name" value="Response_reg_2"/>
    <property type="match status" value="1"/>
</dbReference>
<dbReference type="Proteomes" id="UP000602759">
    <property type="component" value="Unassembled WGS sequence"/>
</dbReference>
<evidence type="ECO:0000259" key="1">
    <source>
        <dbReference type="Pfam" id="PF19192"/>
    </source>
</evidence>
<name>A0ABR7YV79_9SPHI</name>
<evidence type="ECO:0000313" key="2">
    <source>
        <dbReference type="EMBL" id="MBD1435182.1"/>
    </source>
</evidence>
<accession>A0ABR7YV79</accession>
<keyword evidence="3" id="KW-1185">Reference proteome</keyword>
<evidence type="ECO:0000313" key="3">
    <source>
        <dbReference type="Proteomes" id="UP000602759"/>
    </source>
</evidence>